<sequence>MKLKKNIATSENGFIFNPSTGDSFSSNGIAAEILGLMKTGKTSLEIKQHILDNYEVDETQLERDWEDWILQLKDANLLEQ</sequence>
<evidence type="ECO:0000313" key="2">
    <source>
        <dbReference type="Proteomes" id="UP000632774"/>
    </source>
</evidence>
<dbReference type="InterPro" id="IPR041881">
    <property type="entry name" value="PqqD_sf"/>
</dbReference>
<name>A0ABR9XH03_9SPHI</name>
<comment type="caution">
    <text evidence="1">The sequence shown here is derived from an EMBL/GenBank/DDBJ whole genome shotgun (WGS) entry which is preliminary data.</text>
</comment>
<reference evidence="1 2" key="1">
    <citation type="submission" date="2020-10" db="EMBL/GenBank/DDBJ databases">
        <title>Mucilaginibacter mali sp. nov., isolated from rhizosphere soil of apple orchard.</title>
        <authorList>
            <person name="Lee J.-S."/>
            <person name="Kim H.S."/>
            <person name="Kim J.-S."/>
        </authorList>
    </citation>
    <scope>NUCLEOTIDE SEQUENCE [LARGE SCALE GENOMIC DNA]</scope>
    <source>
        <strain evidence="1 2">KCTC 23157</strain>
    </source>
</reference>
<dbReference type="Pfam" id="PF05402">
    <property type="entry name" value="PqqD"/>
    <property type="match status" value="1"/>
</dbReference>
<protein>
    <submittedName>
        <fullName evidence="1">PqqD family protein</fullName>
    </submittedName>
</protein>
<gene>
    <name evidence="1" type="ORF">IRJ18_07870</name>
</gene>
<dbReference type="Proteomes" id="UP000632774">
    <property type="component" value="Unassembled WGS sequence"/>
</dbReference>
<organism evidence="1 2">
    <name type="scientific">Mucilaginibacter boryungensis</name>
    <dbReference type="NCBI Taxonomy" id="768480"/>
    <lineage>
        <taxon>Bacteria</taxon>
        <taxon>Pseudomonadati</taxon>
        <taxon>Bacteroidota</taxon>
        <taxon>Sphingobacteriia</taxon>
        <taxon>Sphingobacteriales</taxon>
        <taxon>Sphingobacteriaceae</taxon>
        <taxon>Mucilaginibacter</taxon>
    </lineage>
</organism>
<dbReference type="Gene3D" id="1.10.10.1150">
    <property type="entry name" value="Coenzyme PQQ synthesis protein D (PqqD)"/>
    <property type="match status" value="1"/>
</dbReference>
<dbReference type="EMBL" id="JADFFM010000001">
    <property type="protein sequence ID" value="MBE9666274.1"/>
    <property type="molecule type" value="Genomic_DNA"/>
</dbReference>
<proteinExistence type="predicted"/>
<accession>A0ABR9XH03</accession>
<dbReference type="RefSeq" id="WP_194105643.1">
    <property type="nucleotide sequence ID" value="NZ_JADFFM010000001.1"/>
</dbReference>
<evidence type="ECO:0000313" key="1">
    <source>
        <dbReference type="EMBL" id="MBE9666274.1"/>
    </source>
</evidence>
<keyword evidence="2" id="KW-1185">Reference proteome</keyword>
<dbReference type="InterPro" id="IPR008792">
    <property type="entry name" value="PQQD"/>
</dbReference>